<comment type="caution">
    <text evidence="1">The sequence shown here is derived from an EMBL/GenBank/DDBJ whole genome shotgun (WGS) entry which is preliminary data.</text>
</comment>
<dbReference type="InterPro" id="IPR002110">
    <property type="entry name" value="Ankyrin_rpt"/>
</dbReference>
<accession>A0A1W0A8B4</accession>
<evidence type="ECO:0000313" key="1">
    <source>
        <dbReference type="EMBL" id="OQS06547.1"/>
    </source>
</evidence>
<organism evidence="1 2">
    <name type="scientific">Thraustotheca clavata</name>
    <dbReference type="NCBI Taxonomy" id="74557"/>
    <lineage>
        <taxon>Eukaryota</taxon>
        <taxon>Sar</taxon>
        <taxon>Stramenopiles</taxon>
        <taxon>Oomycota</taxon>
        <taxon>Saprolegniomycetes</taxon>
        <taxon>Saprolegniales</taxon>
        <taxon>Achlyaceae</taxon>
        <taxon>Thraustotheca</taxon>
    </lineage>
</organism>
<dbReference type="InterPro" id="IPR036770">
    <property type="entry name" value="Ankyrin_rpt-contain_sf"/>
</dbReference>
<dbReference type="SUPFAM" id="SSF48403">
    <property type="entry name" value="Ankyrin repeat"/>
    <property type="match status" value="1"/>
</dbReference>
<proteinExistence type="predicted"/>
<dbReference type="PANTHER" id="PTHR46586">
    <property type="entry name" value="ANKYRIN REPEAT-CONTAINING PROTEIN"/>
    <property type="match status" value="1"/>
</dbReference>
<sequence>MHLHGKYYENYPHDSIDAAAYHSHLHIVKFLHENKIDAVNLAAVEGYLDIVKFLLGNQTEGCKHQAMDNSATLGHLGIVISS</sequence>
<protein>
    <recommendedName>
        <fullName evidence="3">Ankyrin repeat</fullName>
    </recommendedName>
</protein>
<gene>
    <name evidence="1" type="ORF">THRCLA_20352</name>
</gene>
<dbReference type="PANTHER" id="PTHR46586:SF3">
    <property type="entry name" value="ANKYRIN REPEAT-CONTAINING PROTEIN"/>
    <property type="match status" value="1"/>
</dbReference>
<dbReference type="Proteomes" id="UP000243217">
    <property type="component" value="Unassembled WGS sequence"/>
</dbReference>
<dbReference type="Gene3D" id="1.25.40.20">
    <property type="entry name" value="Ankyrin repeat-containing domain"/>
    <property type="match status" value="1"/>
</dbReference>
<reference evidence="1 2" key="1">
    <citation type="journal article" date="2014" name="Genome Biol. Evol.">
        <title>The secreted proteins of Achlya hypogyna and Thraustotheca clavata identify the ancestral oomycete secretome and reveal gene acquisitions by horizontal gene transfer.</title>
        <authorList>
            <person name="Misner I."/>
            <person name="Blouin N."/>
            <person name="Leonard G."/>
            <person name="Richards T.A."/>
            <person name="Lane C.E."/>
        </authorList>
    </citation>
    <scope>NUCLEOTIDE SEQUENCE [LARGE SCALE GENOMIC DNA]</scope>
    <source>
        <strain evidence="1 2">ATCC 34112</strain>
    </source>
</reference>
<evidence type="ECO:0008006" key="3">
    <source>
        <dbReference type="Google" id="ProtNLM"/>
    </source>
</evidence>
<dbReference type="InterPro" id="IPR052050">
    <property type="entry name" value="SecEffector_AnkRepeat"/>
</dbReference>
<dbReference type="AlphaFoldDB" id="A0A1W0A8B4"/>
<name>A0A1W0A8B4_9STRA</name>
<dbReference type="EMBL" id="JNBS01000331">
    <property type="protein sequence ID" value="OQS06547.1"/>
    <property type="molecule type" value="Genomic_DNA"/>
</dbReference>
<keyword evidence="2" id="KW-1185">Reference proteome</keyword>
<dbReference type="Pfam" id="PF13637">
    <property type="entry name" value="Ank_4"/>
    <property type="match status" value="1"/>
</dbReference>
<evidence type="ECO:0000313" key="2">
    <source>
        <dbReference type="Proteomes" id="UP000243217"/>
    </source>
</evidence>